<feature type="compositionally biased region" description="Basic and acidic residues" evidence="1">
    <location>
        <begin position="23"/>
        <end position="36"/>
    </location>
</feature>
<evidence type="ECO:0000256" key="1">
    <source>
        <dbReference type="SAM" id="MobiDB-lite"/>
    </source>
</evidence>
<protein>
    <submittedName>
        <fullName evidence="2">Uncharacterized protein</fullName>
    </submittedName>
</protein>
<gene>
    <name evidence="2" type="ORF">IMSHALPRED_005147</name>
</gene>
<keyword evidence="3" id="KW-1185">Reference proteome</keyword>
<dbReference type="AlphaFoldDB" id="A0A8H3IJP9"/>
<organism evidence="2 3">
    <name type="scientific">Imshaugia aleurites</name>
    <dbReference type="NCBI Taxonomy" id="172621"/>
    <lineage>
        <taxon>Eukaryota</taxon>
        <taxon>Fungi</taxon>
        <taxon>Dikarya</taxon>
        <taxon>Ascomycota</taxon>
        <taxon>Pezizomycotina</taxon>
        <taxon>Lecanoromycetes</taxon>
        <taxon>OSLEUM clade</taxon>
        <taxon>Lecanoromycetidae</taxon>
        <taxon>Lecanorales</taxon>
        <taxon>Lecanorineae</taxon>
        <taxon>Parmeliaceae</taxon>
        <taxon>Imshaugia</taxon>
    </lineage>
</organism>
<dbReference type="Proteomes" id="UP000664534">
    <property type="component" value="Unassembled WGS sequence"/>
</dbReference>
<name>A0A8H3IJP9_9LECA</name>
<proteinExistence type="predicted"/>
<evidence type="ECO:0000313" key="2">
    <source>
        <dbReference type="EMBL" id="CAF9921323.1"/>
    </source>
</evidence>
<comment type="caution">
    <text evidence="2">The sequence shown here is derived from an EMBL/GenBank/DDBJ whole genome shotgun (WGS) entry which is preliminary data.</text>
</comment>
<feature type="region of interest" description="Disordered" evidence="1">
    <location>
        <begin position="18"/>
        <end position="67"/>
    </location>
</feature>
<feature type="compositionally biased region" description="Acidic residues" evidence="1">
    <location>
        <begin position="50"/>
        <end position="67"/>
    </location>
</feature>
<sequence>MAPALLERGLRARRLAAVADSAGDDRGGGDDPRRLGLQDAEETQVGGPAGEEEGEAEFVSADEDVGV</sequence>
<accession>A0A8H3IJP9</accession>
<evidence type="ECO:0000313" key="3">
    <source>
        <dbReference type="Proteomes" id="UP000664534"/>
    </source>
</evidence>
<dbReference type="EMBL" id="CAJPDT010000027">
    <property type="protein sequence ID" value="CAF9921323.1"/>
    <property type="molecule type" value="Genomic_DNA"/>
</dbReference>
<reference evidence="2" key="1">
    <citation type="submission" date="2021-03" db="EMBL/GenBank/DDBJ databases">
        <authorList>
            <person name="Tagirdzhanova G."/>
        </authorList>
    </citation>
    <scope>NUCLEOTIDE SEQUENCE</scope>
</reference>